<feature type="chain" id="PRO_5043123918" evidence="1">
    <location>
        <begin position="21"/>
        <end position="49"/>
    </location>
</feature>
<feature type="signal peptide" evidence="1">
    <location>
        <begin position="1"/>
        <end position="20"/>
    </location>
</feature>
<evidence type="ECO:0000313" key="3">
    <source>
        <dbReference type="Proteomes" id="UP000268014"/>
    </source>
</evidence>
<keyword evidence="1" id="KW-0732">Signal</keyword>
<gene>
    <name evidence="2" type="ORF">HPLM_LOCUS13942</name>
</gene>
<protein>
    <submittedName>
        <fullName evidence="4">Secreted protein</fullName>
    </submittedName>
</protein>
<dbReference type="WBParaSite" id="HPLM_0001394701-mRNA-1">
    <property type="protein sequence ID" value="HPLM_0001394701-mRNA-1"/>
    <property type="gene ID" value="HPLM_0001394701"/>
</dbReference>
<sequence>MIRAVAWLFILTSLYIQVRAEPNCGQHPNKVPRSSPFDFVVSFQMNLSD</sequence>
<reference evidence="2 3" key="2">
    <citation type="submission" date="2018-11" db="EMBL/GenBank/DDBJ databases">
        <authorList>
            <consortium name="Pathogen Informatics"/>
        </authorList>
    </citation>
    <scope>NUCLEOTIDE SEQUENCE [LARGE SCALE GENOMIC DNA]</scope>
    <source>
        <strain evidence="2 3">MHpl1</strain>
    </source>
</reference>
<proteinExistence type="predicted"/>
<keyword evidence="3" id="KW-1185">Reference proteome</keyword>
<evidence type="ECO:0000256" key="1">
    <source>
        <dbReference type="SAM" id="SignalP"/>
    </source>
</evidence>
<dbReference type="EMBL" id="UZAF01018394">
    <property type="protein sequence ID" value="VDO51226.1"/>
    <property type="molecule type" value="Genomic_DNA"/>
</dbReference>
<dbReference type="Proteomes" id="UP000268014">
    <property type="component" value="Unassembled WGS sequence"/>
</dbReference>
<organism evidence="4">
    <name type="scientific">Haemonchus placei</name>
    <name type="common">Barber's pole worm</name>
    <dbReference type="NCBI Taxonomy" id="6290"/>
    <lineage>
        <taxon>Eukaryota</taxon>
        <taxon>Metazoa</taxon>
        <taxon>Ecdysozoa</taxon>
        <taxon>Nematoda</taxon>
        <taxon>Chromadorea</taxon>
        <taxon>Rhabditida</taxon>
        <taxon>Rhabditina</taxon>
        <taxon>Rhabditomorpha</taxon>
        <taxon>Strongyloidea</taxon>
        <taxon>Trichostrongylidae</taxon>
        <taxon>Haemonchus</taxon>
    </lineage>
</organism>
<evidence type="ECO:0000313" key="2">
    <source>
        <dbReference type="EMBL" id="VDO51226.1"/>
    </source>
</evidence>
<reference evidence="4" key="1">
    <citation type="submission" date="2017-02" db="UniProtKB">
        <authorList>
            <consortium name="WormBaseParasite"/>
        </authorList>
    </citation>
    <scope>IDENTIFICATION</scope>
</reference>
<dbReference type="AlphaFoldDB" id="A0A0N4WR49"/>
<accession>A0A0N4WR49</accession>
<name>A0A0N4WR49_HAEPC</name>
<evidence type="ECO:0000313" key="4">
    <source>
        <dbReference type="WBParaSite" id="HPLM_0001394701-mRNA-1"/>
    </source>
</evidence>